<feature type="signal peptide" evidence="13">
    <location>
        <begin position="1"/>
        <end position="24"/>
    </location>
</feature>
<evidence type="ECO:0000313" key="17">
    <source>
        <dbReference type="Proteomes" id="UP000583556"/>
    </source>
</evidence>
<dbReference type="PANTHER" id="PTHR32552">
    <property type="entry name" value="FERRICHROME IRON RECEPTOR-RELATED"/>
    <property type="match status" value="1"/>
</dbReference>
<dbReference type="AlphaFoldDB" id="A0A7Y0BU13"/>
<keyword evidence="9 11" id="KW-0472">Membrane</keyword>
<feature type="domain" description="TonB-dependent receptor plug" evidence="15">
    <location>
        <begin position="51"/>
        <end position="160"/>
    </location>
</feature>
<proteinExistence type="inferred from homology"/>
<comment type="caution">
    <text evidence="16">The sequence shown here is derived from an EMBL/GenBank/DDBJ whole genome shotgun (WGS) entry which is preliminary data.</text>
</comment>
<dbReference type="InterPro" id="IPR039426">
    <property type="entry name" value="TonB-dep_rcpt-like"/>
</dbReference>
<dbReference type="InterPro" id="IPR000531">
    <property type="entry name" value="Beta-barrel_TonB"/>
</dbReference>
<dbReference type="InterPro" id="IPR012910">
    <property type="entry name" value="Plug_dom"/>
</dbReference>
<keyword evidence="16" id="KW-0675">Receptor</keyword>
<dbReference type="EMBL" id="JABBGM010000024">
    <property type="protein sequence ID" value="NML96265.1"/>
    <property type="molecule type" value="Genomic_DNA"/>
</dbReference>
<keyword evidence="3 11" id="KW-1134">Transmembrane beta strand</keyword>
<dbReference type="Gene3D" id="2.40.170.20">
    <property type="entry name" value="TonB-dependent receptor, beta-barrel domain"/>
    <property type="match status" value="1"/>
</dbReference>
<keyword evidence="8 12" id="KW-0798">TonB box</keyword>
<dbReference type="PANTHER" id="PTHR32552:SF81">
    <property type="entry name" value="TONB-DEPENDENT OUTER MEMBRANE RECEPTOR"/>
    <property type="match status" value="1"/>
</dbReference>
<comment type="subcellular location">
    <subcellularLocation>
        <location evidence="1 11">Cell outer membrane</location>
        <topology evidence="1 11">Multi-pass membrane protein</topology>
    </subcellularLocation>
</comment>
<protein>
    <submittedName>
        <fullName evidence="16">TonB-dependent receptor</fullName>
    </submittedName>
</protein>
<evidence type="ECO:0000256" key="3">
    <source>
        <dbReference type="ARBA" id="ARBA00022452"/>
    </source>
</evidence>
<sequence>MKGILRAGTAGVILAAMIATPAFAQEAQADSNDSGGLAEIVVTAQRRSENLQNVPIAITAATADTLAQARVDNVSNIQAITPSVTFRTANISSSTANVIIRGLGTTGNSRSFEGSVGVFIDGVYRTRAAAALQNFLDIDNLQVLRGPQGTLFGKNTTAGALLLASAKPSTDKSAFLFDATYGNYNSLMVKAAGNVPLSDTVAFRIAGLASTREGFYTNPTTGKDLNGDATQAVKAQLLFEPSSDFSVRLIGDYSRGSGNCCYATSEFAVGPTTGLLIEPLTAANGGVVSSRDPSAWEQTLNGNGNQVIKDYGATLQMELALGGGTLKSVSAYRKFEVNQNDMDPDFTGADLFRYYENFKSRFLSQELTYNGKIEALNADFVLGGFISDEKLQMGRTLPWASQAQVYWDALLGGPLAGINGYLASQGLDPVSISAPVGTWAVEKMRGKARSYAGFAHVDFAVGEKVNVIAGLRYSVEKKQGSFVNPYYRTSPNGSATEIFTLLGLMPSPAYDREITNKSLSGTFGIQYRPVSDVMLYATYNRGFKAGGVNIDANAAGTVLNNGAFYSTLSPSQQIAISLLNGGAGVSPPTNPTYKPETVNAFEVGAKIQYLNRRARTNIALFYYDLHDLQVAQFLGLQFTVLNTAKAKDYGLEIENLFELTDGVTLALDGTWVPHAKYGKDPLLDPALSGQRFRYAPKFAGNATINVDTPITENVNLTARLQYQYTGKQFVNTAGTEVQGAVSLVNANLGFKLPKSGLTVEGWVQNLFDETYFTAAFNSTLQTGDIRGYLGAPRTYGIRLRAAF</sequence>
<evidence type="ECO:0000256" key="6">
    <source>
        <dbReference type="ARBA" id="ARBA00023004"/>
    </source>
</evidence>
<dbReference type="InterPro" id="IPR036942">
    <property type="entry name" value="Beta-barrel_TonB_sf"/>
</dbReference>
<dbReference type="Proteomes" id="UP000583556">
    <property type="component" value="Unassembled WGS sequence"/>
</dbReference>
<gene>
    <name evidence="16" type="ORF">HHL27_21710</name>
</gene>
<dbReference type="Pfam" id="PF00593">
    <property type="entry name" value="TonB_dep_Rec_b-barrel"/>
    <property type="match status" value="1"/>
</dbReference>
<evidence type="ECO:0000256" key="11">
    <source>
        <dbReference type="PROSITE-ProRule" id="PRU01360"/>
    </source>
</evidence>
<evidence type="ECO:0000256" key="4">
    <source>
        <dbReference type="ARBA" id="ARBA00022496"/>
    </source>
</evidence>
<dbReference type="SUPFAM" id="SSF56935">
    <property type="entry name" value="Porins"/>
    <property type="match status" value="1"/>
</dbReference>
<evidence type="ECO:0000313" key="16">
    <source>
        <dbReference type="EMBL" id="NML96265.1"/>
    </source>
</evidence>
<evidence type="ECO:0000256" key="1">
    <source>
        <dbReference type="ARBA" id="ARBA00004571"/>
    </source>
</evidence>
<keyword evidence="10 11" id="KW-0998">Cell outer membrane</keyword>
<keyword evidence="2 11" id="KW-0813">Transport</keyword>
<feature type="domain" description="TonB-dependent receptor-like beta-barrel" evidence="14">
    <location>
        <begin position="289"/>
        <end position="766"/>
    </location>
</feature>
<reference evidence="16 17" key="1">
    <citation type="submission" date="2020-04" db="EMBL/GenBank/DDBJ databases">
        <title>Novosphingobium sp. TW-4 isolated from soil.</title>
        <authorList>
            <person name="Dahal R.H."/>
            <person name="Chaudhary D.K."/>
        </authorList>
    </citation>
    <scope>NUCLEOTIDE SEQUENCE [LARGE SCALE GENOMIC DNA]</scope>
    <source>
        <strain evidence="16 17">TW-4</strain>
    </source>
</reference>
<keyword evidence="5 11" id="KW-0812">Transmembrane</keyword>
<evidence type="ECO:0000256" key="13">
    <source>
        <dbReference type="SAM" id="SignalP"/>
    </source>
</evidence>
<evidence type="ECO:0000256" key="5">
    <source>
        <dbReference type="ARBA" id="ARBA00022692"/>
    </source>
</evidence>
<evidence type="ECO:0000259" key="14">
    <source>
        <dbReference type="Pfam" id="PF00593"/>
    </source>
</evidence>
<keyword evidence="7" id="KW-0406">Ion transport</keyword>
<comment type="similarity">
    <text evidence="11 12">Belongs to the TonB-dependent receptor family.</text>
</comment>
<evidence type="ECO:0000256" key="8">
    <source>
        <dbReference type="ARBA" id="ARBA00023077"/>
    </source>
</evidence>
<evidence type="ECO:0000256" key="9">
    <source>
        <dbReference type="ARBA" id="ARBA00023136"/>
    </source>
</evidence>
<accession>A0A7Y0BU13</accession>
<dbReference type="GO" id="GO:0009279">
    <property type="term" value="C:cell outer membrane"/>
    <property type="evidence" value="ECO:0007669"/>
    <property type="project" value="UniProtKB-SubCell"/>
</dbReference>
<evidence type="ECO:0000256" key="12">
    <source>
        <dbReference type="RuleBase" id="RU003357"/>
    </source>
</evidence>
<dbReference type="GO" id="GO:0006826">
    <property type="term" value="P:iron ion transport"/>
    <property type="evidence" value="ECO:0007669"/>
    <property type="project" value="UniProtKB-KW"/>
</dbReference>
<name>A0A7Y0BU13_9SPHN</name>
<keyword evidence="17" id="KW-1185">Reference proteome</keyword>
<keyword evidence="13" id="KW-0732">Signal</keyword>
<keyword evidence="4" id="KW-0410">Iron transport</keyword>
<organism evidence="16 17">
    <name type="scientific">Novosphingobium olei</name>
    <dbReference type="NCBI Taxonomy" id="2728851"/>
    <lineage>
        <taxon>Bacteria</taxon>
        <taxon>Pseudomonadati</taxon>
        <taxon>Pseudomonadota</taxon>
        <taxon>Alphaproteobacteria</taxon>
        <taxon>Sphingomonadales</taxon>
        <taxon>Sphingomonadaceae</taxon>
        <taxon>Novosphingobium</taxon>
    </lineage>
</organism>
<evidence type="ECO:0000259" key="15">
    <source>
        <dbReference type="Pfam" id="PF07715"/>
    </source>
</evidence>
<dbReference type="PROSITE" id="PS52016">
    <property type="entry name" value="TONB_DEPENDENT_REC_3"/>
    <property type="match status" value="1"/>
</dbReference>
<feature type="chain" id="PRO_5030512895" evidence="13">
    <location>
        <begin position="25"/>
        <end position="803"/>
    </location>
</feature>
<evidence type="ECO:0000256" key="10">
    <source>
        <dbReference type="ARBA" id="ARBA00023237"/>
    </source>
</evidence>
<dbReference type="RefSeq" id="WP_169495454.1">
    <property type="nucleotide sequence ID" value="NZ_JABBGM010000024.1"/>
</dbReference>
<evidence type="ECO:0000256" key="2">
    <source>
        <dbReference type="ARBA" id="ARBA00022448"/>
    </source>
</evidence>
<keyword evidence="6" id="KW-0408">Iron</keyword>
<dbReference type="Pfam" id="PF07715">
    <property type="entry name" value="Plug"/>
    <property type="match status" value="1"/>
</dbReference>
<evidence type="ECO:0000256" key="7">
    <source>
        <dbReference type="ARBA" id="ARBA00023065"/>
    </source>
</evidence>